<keyword evidence="3" id="KW-1185">Reference proteome</keyword>
<reference evidence="2 3" key="1">
    <citation type="submission" date="2016-05" db="EMBL/GenBank/DDBJ databases">
        <title>Single-cell genome of chain-forming Candidatus Thiomargarita nelsonii and comparison to other large sulfur-oxidizing bacteria.</title>
        <authorList>
            <person name="Winkel M."/>
            <person name="Salman V."/>
            <person name="Woyke T."/>
            <person name="Schulz-Vogt H."/>
            <person name="Richter M."/>
            <person name="Flood B."/>
            <person name="Bailey J."/>
            <person name="Amann R."/>
            <person name="Mussmann M."/>
        </authorList>
    </citation>
    <scope>NUCLEOTIDE SEQUENCE [LARGE SCALE GENOMIC DNA]</scope>
    <source>
        <strain evidence="2 3">THI036</strain>
    </source>
</reference>
<evidence type="ECO:0000256" key="1">
    <source>
        <dbReference type="SAM" id="Phobius"/>
    </source>
</evidence>
<feature type="transmembrane region" description="Helical" evidence="1">
    <location>
        <begin position="51"/>
        <end position="70"/>
    </location>
</feature>
<keyword evidence="1" id="KW-1133">Transmembrane helix</keyword>
<keyword evidence="1" id="KW-0812">Transmembrane</keyword>
<protein>
    <submittedName>
        <fullName evidence="2">Membrane protein</fullName>
    </submittedName>
</protein>
<evidence type="ECO:0000313" key="2">
    <source>
        <dbReference type="EMBL" id="OAD22176.1"/>
    </source>
</evidence>
<accession>A0A176S2L3</accession>
<dbReference type="Proteomes" id="UP000076962">
    <property type="component" value="Unassembled WGS sequence"/>
</dbReference>
<dbReference type="AlphaFoldDB" id="A0A176S2L3"/>
<sequence length="203" mass="22950">MSKMCTEKEGQLIIQSRADFKKIGRIFVWIGLLLGFILLIPPLVLDIYPMFALEIIPGVFILVGIFYALIGQETIVDYKTRKVIYPPSTFSFDDISAINLWTKVETIRTQHGKHEFQRWCLGLNVGNRTVDLGDGEELAVWHAAKKLAKILNVSVIDAYGVKKVELTPTDLELSLIERFHRGLDNAKAPDEIPHGIEEKQTSD</sequence>
<gene>
    <name evidence="2" type="ORF">THIOM_002032</name>
</gene>
<comment type="caution">
    <text evidence="2">The sequence shown here is derived from an EMBL/GenBank/DDBJ whole genome shotgun (WGS) entry which is preliminary data.</text>
</comment>
<feature type="non-terminal residue" evidence="2">
    <location>
        <position position="203"/>
    </location>
</feature>
<name>A0A176S2L3_9GAMM</name>
<keyword evidence="1" id="KW-0472">Membrane</keyword>
<feature type="transmembrane region" description="Helical" evidence="1">
    <location>
        <begin position="26"/>
        <end position="45"/>
    </location>
</feature>
<proteinExistence type="predicted"/>
<organism evidence="2 3">
    <name type="scientific">Candidatus Thiomargarita nelsonii</name>
    <dbReference type="NCBI Taxonomy" id="1003181"/>
    <lineage>
        <taxon>Bacteria</taxon>
        <taxon>Pseudomonadati</taxon>
        <taxon>Pseudomonadota</taxon>
        <taxon>Gammaproteobacteria</taxon>
        <taxon>Thiotrichales</taxon>
        <taxon>Thiotrichaceae</taxon>
        <taxon>Thiomargarita</taxon>
    </lineage>
</organism>
<dbReference type="EMBL" id="LUTY01001121">
    <property type="protein sequence ID" value="OAD22176.1"/>
    <property type="molecule type" value="Genomic_DNA"/>
</dbReference>
<evidence type="ECO:0000313" key="3">
    <source>
        <dbReference type="Proteomes" id="UP000076962"/>
    </source>
</evidence>